<evidence type="ECO:0000256" key="11">
    <source>
        <dbReference type="ARBA" id="ARBA00023136"/>
    </source>
</evidence>
<comment type="subcellular location">
    <subcellularLocation>
        <location evidence="1">Membrane</location>
        <topology evidence="1">Multi-pass membrane protein</topology>
    </subcellularLocation>
</comment>
<keyword evidence="19" id="KW-1185">Reference proteome</keyword>
<organism evidence="18 19">
    <name type="scientific">Otus sunia</name>
    <name type="common">Oriental scops-owl</name>
    <dbReference type="NCBI Taxonomy" id="257818"/>
    <lineage>
        <taxon>Eukaryota</taxon>
        <taxon>Metazoa</taxon>
        <taxon>Chordata</taxon>
        <taxon>Craniata</taxon>
        <taxon>Vertebrata</taxon>
        <taxon>Euteleostomi</taxon>
        <taxon>Archelosauria</taxon>
        <taxon>Archosauria</taxon>
        <taxon>Dinosauria</taxon>
        <taxon>Saurischia</taxon>
        <taxon>Theropoda</taxon>
        <taxon>Coelurosauria</taxon>
        <taxon>Aves</taxon>
        <taxon>Neognathae</taxon>
        <taxon>Neoaves</taxon>
        <taxon>Telluraves</taxon>
        <taxon>Strigiformes</taxon>
        <taxon>Strigidae</taxon>
        <taxon>Otus</taxon>
    </lineage>
</organism>
<feature type="transmembrane region" description="Helical" evidence="16">
    <location>
        <begin position="331"/>
        <end position="352"/>
    </location>
</feature>
<feature type="region of interest" description="Disordered" evidence="15">
    <location>
        <begin position="568"/>
        <end position="613"/>
    </location>
</feature>
<dbReference type="Proteomes" id="UP000694552">
    <property type="component" value="Unplaced"/>
</dbReference>
<feature type="transmembrane region" description="Helical" evidence="16">
    <location>
        <begin position="1271"/>
        <end position="1290"/>
    </location>
</feature>
<keyword evidence="2" id="KW-0813">Transport</keyword>
<feature type="transmembrane region" description="Helical" evidence="16">
    <location>
        <begin position="1456"/>
        <end position="1475"/>
    </location>
</feature>
<keyword evidence="9 16" id="KW-1133">Transmembrane helix</keyword>
<evidence type="ECO:0000256" key="12">
    <source>
        <dbReference type="ARBA" id="ARBA00023180"/>
    </source>
</evidence>
<evidence type="ECO:0000256" key="6">
    <source>
        <dbReference type="ARBA" id="ARBA00022737"/>
    </source>
</evidence>
<evidence type="ECO:0000256" key="9">
    <source>
        <dbReference type="ARBA" id="ARBA00022989"/>
    </source>
</evidence>
<dbReference type="FunFam" id="1.10.287.70:FF:000018">
    <property type="entry name" value="Voltage-dependent T-type calcium channel subunit alpha"/>
    <property type="match status" value="1"/>
</dbReference>
<feature type="transmembrane region" description="Helical" evidence="16">
    <location>
        <begin position="106"/>
        <end position="126"/>
    </location>
</feature>
<evidence type="ECO:0000259" key="17">
    <source>
        <dbReference type="Pfam" id="PF00520"/>
    </source>
</evidence>
<feature type="domain" description="Ion transport" evidence="17">
    <location>
        <begin position="1595"/>
        <end position="1682"/>
    </location>
</feature>
<dbReference type="PANTHER" id="PTHR45628:SF39">
    <property type="entry name" value="VOLTAGE-DEPENDENT T-TYPE CALCIUM CHANNEL SUBUNIT ALPHA-1I"/>
    <property type="match status" value="1"/>
</dbReference>
<dbReference type="InterPro" id="IPR027359">
    <property type="entry name" value="Volt_channel_dom_sf"/>
</dbReference>
<keyword evidence="12" id="KW-0325">Glycoprotein</keyword>
<dbReference type="SUPFAM" id="SSF81324">
    <property type="entry name" value="Voltage-gated potassium channels"/>
    <property type="match status" value="4"/>
</dbReference>
<evidence type="ECO:0000256" key="15">
    <source>
        <dbReference type="SAM" id="MobiDB-lite"/>
    </source>
</evidence>
<feature type="compositionally biased region" description="Basic and acidic residues" evidence="15">
    <location>
        <begin position="985"/>
        <end position="1002"/>
    </location>
</feature>
<feature type="domain" description="Ion transport" evidence="17">
    <location>
        <begin position="637"/>
        <end position="864"/>
    </location>
</feature>
<keyword evidence="3" id="KW-0109">Calcium transport</keyword>
<keyword evidence="13" id="KW-0407">Ion channel</keyword>
<dbReference type="Gene3D" id="1.20.120.350">
    <property type="entry name" value="Voltage-gated potassium channels. Chain C"/>
    <property type="match status" value="4"/>
</dbReference>
<evidence type="ECO:0000256" key="3">
    <source>
        <dbReference type="ARBA" id="ARBA00022568"/>
    </source>
</evidence>
<proteinExistence type="predicted"/>
<keyword evidence="10" id="KW-0406">Ion transport</keyword>
<keyword evidence="4" id="KW-0107">Calcium channel</keyword>
<feature type="region of interest" description="Disordered" evidence="15">
    <location>
        <begin position="1701"/>
        <end position="1724"/>
    </location>
</feature>
<feature type="transmembrane region" description="Helical" evidence="16">
    <location>
        <begin position="759"/>
        <end position="781"/>
    </location>
</feature>
<feature type="transmembrane region" description="Helical" evidence="16">
    <location>
        <begin position="1133"/>
        <end position="1151"/>
    </location>
</feature>
<dbReference type="Gene3D" id="1.10.287.70">
    <property type="match status" value="3"/>
</dbReference>
<evidence type="ECO:0000256" key="13">
    <source>
        <dbReference type="ARBA" id="ARBA00023303"/>
    </source>
</evidence>
<dbReference type="InterPro" id="IPR050599">
    <property type="entry name" value="VDCC_alpha-1_subunit"/>
</dbReference>
<evidence type="ECO:0000256" key="4">
    <source>
        <dbReference type="ARBA" id="ARBA00022673"/>
    </source>
</evidence>
<evidence type="ECO:0000256" key="7">
    <source>
        <dbReference type="ARBA" id="ARBA00022837"/>
    </source>
</evidence>
<dbReference type="FunFam" id="1.20.120.350:FF:000008">
    <property type="entry name" value="Voltage-dependent T-type calcium channel subunit alpha"/>
    <property type="match status" value="1"/>
</dbReference>
<keyword evidence="11 16" id="KW-0472">Membrane</keyword>
<feature type="transmembrane region" description="Helical" evidence="16">
    <location>
        <begin position="638"/>
        <end position="656"/>
    </location>
</feature>
<name>A0A8C8ATH9_9STRI</name>
<evidence type="ECO:0000256" key="8">
    <source>
        <dbReference type="ARBA" id="ARBA00022882"/>
    </source>
</evidence>
<feature type="transmembrane region" description="Helical" evidence="16">
    <location>
        <begin position="65"/>
        <end position="85"/>
    </location>
</feature>
<feature type="transmembrane region" description="Helical" evidence="16">
    <location>
        <begin position="1651"/>
        <end position="1672"/>
    </location>
</feature>
<evidence type="ECO:0000313" key="18">
    <source>
        <dbReference type="Ensembl" id="ENSOSUP00000011226.1"/>
    </source>
</evidence>
<dbReference type="Ensembl" id="ENSOSUT00000011616.1">
    <property type="protein sequence ID" value="ENSOSUP00000011226.1"/>
    <property type="gene ID" value="ENSOSUG00000004547.1"/>
</dbReference>
<feature type="compositionally biased region" description="Acidic residues" evidence="15">
    <location>
        <begin position="577"/>
        <end position="594"/>
    </location>
</feature>
<dbReference type="FunFam" id="1.10.287.70:FF:000136">
    <property type="entry name" value="Voltage-dependent T-type calcium channel subunit alpha"/>
    <property type="match status" value="1"/>
</dbReference>
<reference evidence="18" key="1">
    <citation type="submission" date="2025-08" db="UniProtKB">
        <authorList>
            <consortium name="Ensembl"/>
        </authorList>
    </citation>
    <scope>IDENTIFICATION</scope>
</reference>
<dbReference type="InterPro" id="IPR005445">
    <property type="entry name" value="VDCC_T_a1"/>
</dbReference>
<feature type="transmembrane region" description="Helical" evidence="16">
    <location>
        <begin position="676"/>
        <end position="694"/>
    </location>
</feature>
<evidence type="ECO:0000256" key="1">
    <source>
        <dbReference type="ARBA" id="ARBA00004141"/>
    </source>
</evidence>
<reference evidence="18" key="2">
    <citation type="submission" date="2025-09" db="UniProtKB">
        <authorList>
            <consortium name="Ensembl"/>
        </authorList>
    </citation>
    <scope>IDENTIFICATION</scope>
</reference>
<keyword evidence="5 16" id="KW-0812">Transmembrane</keyword>
<feature type="transmembrane region" description="Helical" evidence="16">
    <location>
        <begin position="837"/>
        <end position="859"/>
    </location>
</feature>
<dbReference type="FunFam" id="1.20.120.350:FF:000009">
    <property type="entry name" value="Voltage-dependent T-type calcium channel subunit alpha"/>
    <property type="match status" value="1"/>
</dbReference>
<feature type="transmembrane region" description="Helical" evidence="16">
    <location>
        <begin position="194"/>
        <end position="218"/>
    </location>
</feature>
<feature type="transmembrane region" description="Helical" evidence="16">
    <location>
        <begin position="1171"/>
        <end position="1193"/>
    </location>
</feature>
<keyword evidence="6" id="KW-0677">Repeat</keyword>
<comment type="catalytic activity">
    <reaction evidence="14">
        <text>Ca(2+)(in) = Ca(2+)(out)</text>
        <dbReference type="Rhea" id="RHEA:29671"/>
        <dbReference type="ChEBI" id="CHEBI:29108"/>
    </reaction>
</comment>
<evidence type="ECO:0000256" key="5">
    <source>
        <dbReference type="ARBA" id="ARBA00022692"/>
    </source>
</evidence>
<evidence type="ECO:0000256" key="10">
    <source>
        <dbReference type="ARBA" id="ARBA00023065"/>
    </source>
</evidence>
<feature type="domain" description="Ion transport" evidence="17">
    <location>
        <begin position="1456"/>
        <end position="1563"/>
    </location>
</feature>
<evidence type="ECO:0000313" key="19">
    <source>
        <dbReference type="Proteomes" id="UP000694552"/>
    </source>
</evidence>
<protein>
    <submittedName>
        <fullName evidence="18">Calcium voltage-gated channel subunit alpha1 I</fullName>
    </submittedName>
</protein>
<feature type="region of interest" description="Disordered" evidence="15">
    <location>
        <begin position="946"/>
        <end position="1008"/>
    </location>
</feature>
<feature type="domain" description="Ion transport" evidence="17">
    <location>
        <begin position="1131"/>
        <end position="1403"/>
    </location>
</feature>
<feature type="compositionally biased region" description="Gly residues" evidence="15">
    <location>
        <begin position="1712"/>
        <end position="1722"/>
    </location>
</feature>
<evidence type="ECO:0000256" key="16">
    <source>
        <dbReference type="SAM" id="Phobius"/>
    </source>
</evidence>
<dbReference type="GO" id="GO:0008331">
    <property type="term" value="F:high voltage-gated calcium channel activity"/>
    <property type="evidence" value="ECO:0007669"/>
    <property type="project" value="TreeGrafter"/>
</dbReference>
<feature type="transmembrane region" description="Helical" evidence="16">
    <location>
        <begin position="1370"/>
        <end position="1393"/>
    </location>
</feature>
<sequence>WHEANLLCLWVGEEQLPSSLELGEDEEVTSPPDPDVPYPDLAPVVFFCLKQTTSPRNWSFLDSSTWFECVSMMVILLNCVTLGMYQPCEDMDCLSDRCKILQVFDDFIFIFFAMEMVLKMVALGIFGKKCYLGDTWNRLDFFIVMAGMVEYSLDLQNINLSAIRTVRVLRPLKAINRVPSMRILVNLLLDTLPMLGNVLLLCFFVFFIFGIIGVQLWAGLLRNRCFMEENFTIQGDIVLPPYYQPEEDDEMPFICSLSGDNGIMGCHEIPPMKERGHECCLDKDDYYYYNSVRQEFNISGMCVNWNQYYNVCRTGNANPHKGAINFDNIGYAWIVIFQVITLEGWVEIMYYVMDAHSFYNFIYFILLIIVGSFFMINLCLVVIATQFSETKQREHQLMQEQRARYLSSSTVASYMEPGDCYEEIFQYVCHIVRKAKRRTLGLYNSIQSWRQGHVEPSDAKLGMNKKSQRHYRMKQGDHNGITLKALAEACKGLQVWYSRVMTAVEERELLRGYDGVGLRIGLGDTAGLCQQHNSLDCPPQGLVQPIAVTATSDPTNCPRCHRGEHEVSQRLSVLDSTDSDQDGGASEEEGEDSREDQGASALEKEEEEEVEGGGRLKLCSDMWREVRVKLRGIVDSKYFNRGIMIAILVNTISMGIEHHEQPEELTNILEISNVVFTSMFALEMILKLAAFGLFDYLRNPYNIFDSIIVIISIWEIIGQSDGGLSVLRTFRLLRVLKLVRFMPALRRQLVVLMKTMDNVATFCMLLMLFIFIFSILGMHIFGCKFSLRTDTGDTVPDRKNFDSLLWAIVTVFQILTQEDWNVVLYNGMASTSPWASLYFVALMTFGNYVLFNLLVAILVEGFQAEVSCHQGLIRRRKKGRSEVKPRSPVSKTRSGSARCKDRHKHTHSITQTRTTGTGLRRTLSYEIGSHAPSLCPESLTPHPTLLQSSSRSSHYGAWGRSGAWGSRRSSWNSLARGHSLKHKPPSAEHESLLSGERHRAADGETNGTGRVLHHRRTLSLDNKGSCDLLELASVPSGHRVTRKLGPASAASEHQDCNGKMPSIAKEIFPKMNNRKERGEDDEEIDYSLCFRIRKMMEVYKPDWCELREDWSIYLFSPQNRFRLLCQTIIAHKLFDYVVLAFIFLNCITIALERPQIEHRSTERIFLTVSNYIFTAIFVAEMTLKVVSLGLYFGDQAYLRSSWNILDGFLVFVSLIDIVVSVASAGGAKILGVLRVLRLLRTLRPLRVISRAPGLKLVVETLISSLKPIGNIVLICCAFFIIFGILGVQLFKGKFYHCLGVDIRNITNRSDCVAANYKWVHHKYNFDNLGQALMSLFVLASKDGWVNIMYNGLDAVAVDQQPVTNNNPWMLLYFISFLLIVSFFVLNMFVGVVVENFHKCRQHQEAEEARRREEKRLRRLEKKRRSKAQPKCLAQRLPYYATYCPIRLLIHSVCTSHYLDIFITFIICLNVVTMSLEHYNQPVSLETALKYCNYLFTTVFVLEAVLKLVAFGLRRFFKDRWNQLDLAIVLLSVMGITLEEIEINAALPINPTIIRIMRVLRIARGERNTGQRQELCPPLIAVIPFLSVCNDENPCEGMSRHATFENFGMAFLTLFQVSTGDNWNGIMKDTLRDCSHDDRSCLSNLQFISPLYFVSFVLTAQFVLINVVVAVLMKHLDDSNKEAQEDAEMDAEIELEIAHGLCSRKSGSPNSGQGKGSGTGGGDGRTDPEGHLCMRCYSPAQVSTLLSLPTRLWHVTVGRSWAAFGD</sequence>
<evidence type="ECO:0000256" key="2">
    <source>
        <dbReference type="ARBA" id="ARBA00022448"/>
    </source>
</evidence>
<feature type="transmembrane region" description="Helical" evidence="16">
    <location>
        <begin position="1208"/>
        <end position="1236"/>
    </location>
</feature>
<dbReference type="FunFam" id="1.20.120.350:FF:000007">
    <property type="entry name" value="Voltage-dependent T-type calcium channel subunit alpha"/>
    <property type="match status" value="1"/>
</dbReference>
<feature type="region of interest" description="Disordered" evidence="15">
    <location>
        <begin position="877"/>
        <end position="917"/>
    </location>
</feature>
<dbReference type="PANTHER" id="PTHR45628">
    <property type="entry name" value="VOLTAGE-DEPENDENT CALCIUM CHANNEL TYPE A SUBUNIT ALPHA-1"/>
    <property type="match status" value="1"/>
</dbReference>
<dbReference type="PRINTS" id="PR01629">
    <property type="entry name" value="TVDCCALPHA1"/>
</dbReference>
<feature type="compositionally biased region" description="Low complexity" evidence="15">
    <location>
        <begin position="956"/>
        <end position="971"/>
    </location>
</feature>
<dbReference type="Pfam" id="PF00520">
    <property type="entry name" value="Ion_trans"/>
    <property type="match status" value="5"/>
</dbReference>
<feature type="transmembrane region" description="Helical" evidence="16">
    <location>
        <begin position="1487"/>
        <end position="1508"/>
    </location>
</feature>
<feature type="domain" description="Ion transport" evidence="17">
    <location>
        <begin position="65"/>
        <end position="394"/>
    </location>
</feature>
<dbReference type="GO" id="GO:0005891">
    <property type="term" value="C:voltage-gated calcium channel complex"/>
    <property type="evidence" value="ECO:0007669"/>
    <property type="project" value="InterPro"/>
</dbReference>
<dbReference type="FunFam" id="1.20.120.350:FF:000012">
    <property type="entry name" value="Voltage-dependent T-type calcium channel subunit alpha"/>
    <property type="match status" value="1"/>
</dbReference>
<keyword evidence="8" id="KW-0851">Voltage-gated channel</keyword>
<dbReference type="GO" id="GO:0098703">
    <property type="term" value="P:calcium ion import across plasma membrane"/>
    <property type="evidence" value="ECO:0007669"/>
    <property type="project" value="TreeGrafter"/>
</dbReference>
<keyword evidence="7" id="KW-0106">Calcium</keyword>
<accession>A0A8C8ATH9</accession>
<feature type="transmembrane region" description="Helical" evidence="16">
    <location>
        <begin position="358"/>
        <end position="383"/>
    </location>
</feature>
<evidence type="ECO:0000256" key="14">
    <source>
        <dbReference type="ARBA" id="ARBA00036634"/>
    </source>
</evidence>
<dbReference type="InterPro" id="IPR005821">
    <property type="entry name" value="Ion_trans_dom"/>
</dbReference>